<comment type="caution">
    <text evidence="2">The sequence shown here is derived from an EMBL/GenBank/DDBJ whole genome shotgun (WGS) entry which is preliminary data.</text>
</comment>
<keyword evidence="3" id="KW-1185">Reference proteome</keyword>
<accession>A0ABN7UH51</accession>
<evidence type="ECO:0000313" key="3">
    <source>
        <dbReference type="Proteomes" id="UP000789901"/>
    </source>
</evidence>
<reference evidence="2 3" key="1">
    <citation type="submission" date="2021-06" db="EMBL/GenBank/DDBJ databases">
        <authorList>
            <person name="Kallberg Y."/>
            <person name="Tangrot J."/>
            <person name="Rosling A."/>
        </authorList>
    </citation>
    <scope>NUCLEOTIDE SEQUENCE [LARGE SCALE GENOMIC DNA]</scope>
    <source>
        <strain evidence="2 3">120-4 pot B 10/14</strain>
    </source>
</reference>
<name>A0ABN7UH51_GIGMA</name>
<evidence type="ECO:0000313" key="2">
    <source>
        <dbReference type="EMBL" id="CAG8571876.1"/>
    </source>
</evidence>
<organism evidence="2 3">
    <name type="scientific">Gigaspora margarita</name>
    <dbReference type="NCBI Taxonomy" id="4874"/>
    <lineage>
        <taxon>Eukaryota</taxon>
        <taxon>Fungi</taxon>
        <taxon>Fungi incertae sedis</taxon>
        <taxon>Mucoromycota</taxon>
        <taxon>Glomeromycotina</taxon>
        <taxon>Glomeromycetes</taxon>
        <taxon>Diversisporales</taxon>
        <taxon>Gigasporaceae</taxon>
        <taxon>Gigaspora</taxon>
    </lineage>
</organism>
<feature type="compositionally biased region" description="Basic and acidic residues" evidence="1">
    <location>
        <begin position="249"/>
        <end position="260"/>
    </location>
</feature>
<feature type="non-terminal residue" evidence="2">
    <location>
        <position position="814"/>
    </location>
</feature>
<dbReference type="Proteomes" id="UP000789901">
    <property type="component" value="Unassembled WGS sequence"/>
</dbReference>
<gene>
    <name evidence="2" type="ORF">GMARGA_LOCUS5525</name>
</gene>
<protein>
    <submittedName>
        <fullName evidence="2">10158_t:CDS:1</fullName>
    </submittedName>
</protein>
<evidence type="ECO:0000256" key="1">
    <source>
        <dbReference type="SAM" id="MobiDB-lite"/>
    </source>
</evidence>
<feature type="region of interest" description="Disordered" evidence="1">
    <location>
        <begin position="247"/>
        <end position="267"/>
    </location>
</feature>
<dbReference type="EMBL" id="CAJVQB010002360">
    <property type="protein sequence ID" value="CAG8571876.1"/>
    <property type="molecule type" value="Genomic_DNA"/>
</dbReference>
<proteinExistence type="predicted"/>
<sequence>MNEGNQNKINTPPKLPTPKKVKLEPELCDLTLEVGSSQNSIDFFEFNEEFNEDTKEDTYYRKEVYNFEKDFEYEFHYGIFIKLDGKFLPTKWYKVTVSEIDEFLAEIHSNIIALTKNESIEACDYSVTFKGEKAAGAGTQLNIDSETEPEDDCLELTKNKNQVPKVSHFTAEETQIAASVLKIRTANHCNRHNRACLNVDKSKEYHVEITFMMLSTWASEIPTSEFVRLAVTGKMKQFRMCNDCNNSSTERKNAKKRQLETEEIDNQENDQVNLDGFDIIEPNDLCSHFTQILDDHSAQPENPFQFQCDINISTFDKSPKEIAEELVELIEDVDEFAWIYHKTYTGKYATTYWYYCSQSIILTEKPKKHENPSKHRDTPSIERFELHEKPKDIAVPQSIKEFIKENIDLLPREIYAQLIDNGMNLEIRQKQIHFWWTELGQDDAFESAIQWLYEGQYKIILEETRPVRALAFMTNLYNYLKQENINIHECDNTNNFGMELYCFHAEVSGTGFPLAYLFLDNNGKCGEGIRTAVIQAFLVKLRDQGIQPEFLLTDKDFAQINAARFTWNDIKIQLCKWHIKRAIMSRLASNKAPRNSSFNPLSEFGVLFPFDNITQSPKFCPKEHREMIWKMMEKHLHQHPLIPTYNGEFITKEIIRETAIQEVYTFCKTNSLVSLWCYLWGEWYIDQRWCLWARSTCENKVSVLKTTMFIEGHWKVIKRDFLYKFFRPRLDLVVYIIMSKVIPHQLRKLQQIITRREKPEWIKHFKSEYKMLSKRPINKTYITSVDQWTCGCLYYLTSRFGICKHRVQQKEPVS</sequence>